<dbReference type="Gene3D" id="1.10.510.10">
    <property type="entry name" value="Transferase(Phosphotransferase) domain 1"/>
    <property type="match status" value="1"/>
</dbReference>
<feature type="compositionally biased region" description="Basic residues" evidence="6">
    <location>
        <begin position="561"/>
        <end position="570"/>
    </location>
</feature>
<keyword evidence="5" id="KW-0067">ATP-binding</keyword>
<organism evidence="8 9">
    <name type="scientific">Prorocentrum cordatum</name>
    <dbReference type="NCBI Taxonomy" id="2364126"/>
    <lineage>
        <taxon>Eukaryota</taxon>
        <taxon>Sar</taxon>
        <taxon>Alveolata</taxon>
        <taxon>Dinophyceae</taxon>
        <taxon>Prorocentrales</taxon>
        <taxon>Prorocentraceae</taxon>
        <taxon>Prorocentrum</taxon>
    </lineage>
</organism>
<dbReference type="PANTHER" id="PTHR24346:SF82">
    <property type="entry name" value="KP78A-RELATED"/>
    <property type="match status" value="1"/>
</dbReference>
<dbReference type="SMART" id="SM00220">
    <property type="entry name" value="S_TKc"/>
    <property type="match status" value="1"/>
</dbReference>
<feature type="region of interest" description="Disordered" evidence="6">
    <location>
        <begin position="644"/>
        <end position="753"/>
    </location>
</feature>
<keyword evidence="4" id="KW-0418">Kinase</keyword>
<evidence type="ECO:0000313" key="8">
    <source>
        <dbReference type="EMBL" id="CAK0910041.1"/>
    </source>
</evidence>
<protein>
    <recommendedName>
        <fullName evidence="7">Protein kinase domain-containing protein</fullName>
    </recommendedName>
</protein>
<keyword evidence="1" id="KW-0723">Serine/threonine-protein kinase</keyword>
<feature type="domain" description="Protein kinase" evidence="7">
    <location>
        <begin position="230"/>
        <end position="511"/>
    </location>
</feature>
<feature type="compositionally biased region" description="Polar residues" evidence="6">
    <location>
        <begin position="100"/>
        <end position="132"/>
    </location>
</feature>
<dbReference type="EMBL" id="CAUYUJ010022312">
    <property type="protein sequence ID" value="CAK0910041.1"/>
    <property type="molecule type" value="Genomic_DNA"/>
</dbReference>
<keyword evidence="3" id="KW-0547">Nucleotide-binding</keyword>
<dbReference type="InterPro" id="IPR008271">
    <property type="entry name" value="Ser/Thr_kinase_AS"/>
</dbReference>
<feature type="non-terminal residue" evidence="8">
    <location>
        <position position="753"/>
    </location>
</feature>
<feature type="region of interest" description="Disordered" evidence="6">
    <location>
        <begin position="447"/>
        <end position="484"/>
    </location>
</feature>
<feature type="compositionally biased region" description="Low complexity" evidence="6">
    <location>
        <begin position="703"/>
        <end position="743"/>
    </location>
</feature>
<feature type="region of interest" description="Disordered" evidence="6">
    <location>
        <begin position="561"/>
        <end position="623"/>
    </location>
</feature>
<feature type="region of interest" description="Disordered" evidence="6">
    <location>
        <begin position="100"/>
        <end position="139"/>
    </location>
</feature>
<evidence type="ECO:0000256" key="3">
    <source>
        <dbReference type="ARBA" id="ARBA00022741"/>
    </source>
</evidence>
<feature type="compositionally biased region" description="Gly residues" evidence="6">
    <location>
        <begin position="654"/>
        <end position="667"/>
    </location>
</feature>
<comment type="caution">
    <text evidence="8">The sequence shown here is derived from an EMBL/GenBank/DDBJ whole genome shotgun (WGS) entry which is preliminary data.</text>
</comment>
<name>A0ABN9YD49_9DINO</name>
<feature type="non-terminal residue" evidence="8">
    <location>
        <position position="1"/>
    </location>
</feature>
<evidence type="ECO:0000259" key="7">
    <source>
        <dbReference type="PROSITE" id="PS50011"/>
    </source>
</evidence>
<reference evidence="8" key="1">
    <citation type="submission" date="2023-10" db="EMBL/GenBank/DDBJ databases">
        <authorList>
            <person name="Chen Y."/>
            <person name="Shah S."/>
            <person name="Dougan E. K."/>
            <person name="Thang M."/>
            <person name="Chan C."/>
        </authorList>
    </citation>
    <scope>NUCLEOTIDE SEQUENCE [LARGE SCALE GENOMIC DNA]</scope>
</reference>
<dbReference type="Proteomes" id="UP001189429">
    <property type="component" value="Unassembled WGS sequence"/>
</dbReference>
<evidence type="ECO:0000256" key="6">
    <source>
        <dbReference type="SAM" id="MobiDB-lite"/>
    </source>
</evidence>
<dbReference type="PANTHER" id="PTHR24346">
    <property type="entry name" value="MAP/MICROTUBULE AFFINITY-REGULATING KINASE"/>
    <property type="match status" value="1"/>
</dbReference>
<sequence>QPETPAGPGEQAPLLFGGGVQAVSQCPATDQALNEVAPFAVSSLQHEFVQFLQKKTGDVDSFTLRDIRPTIEGRLGLTDKMKKQHSPTVDPLWGQDSYNNFNRQWSPTDSDGSAGNFKRQLSLSSDRSNPLPSCSEEVQPVQMNSSVELNFERTTSGRCKPSQYQVPLTRPDSKLPQKQLKLLNSMLKSCSRPCWASAPCPCPRRACGATCCAATRPTACPPSSPCGAATTSCSCWARGTSARSSWRGRRAGIWVAVKVLERLEHREIDDETGEIRDDEVSVLRALAHPNLLRVFEVVKSHEEVYIITEFAAGGTLSGHALERPQGPWIAGAMQQVVSVVAYCHRHYVLHGDLKPENVLISRHTTRRLAAVHRLRLRPHGRLHRLRARRGARGPPLHSPRGHTRGGALPEERHLHAGRDGLRAPHRRVAAVLLRQGRDHVHGLLQPEAGRRAGAHPVAEGPGRQGPRPAGQGRGAARPGDRARHAVAQCRGQAHGGRGAGLLLAPGGAPALQERLRRHAAVRREQRLGPVGAPAPAVCGAAPGPRGHVLDVALHARPHRLRPRAGPRARRQAALPADGRARRRPDRPRAVLQGRPAGRPRRGVRQEHLQGGGHPRAGLRGLPQHRDAVPRPAVLHRGGAALRAALLPEPRGGAPPRGGARGRAGGAGQRPARDPVEAARREDPALDAGRRGAPEARGARDHAGPAAAAAARRARGAPARAARAAEQNPGARIAARPSSAALPPRRADATPDCL</sequence>
<feature type="compositionally biased region" description="Basic and acidic residues" evidence="6">
    <location>
        <begin position="744"/>
        <end position="753"/>
    </location>
</feature>
<dbReference type="Pfam" id="PF00069">
    <property type="entry name" value="Pkinase"/>
    <property type="match status" value="1"/>
</dbReference>
<feature type="region of interest" description="Disordered" evidence="6">
    <location>
        <begin position="386"/>
        <end position="409"/>
    </location>
</feature>
<dbReference type="InterPro" id="IPR000719">
    <property type="entry name" value="Prot_kinase_dom"/>
</dbReference>
<evidence type="ECO:0000256" key="5">
    <source>
        <dbReference type="ARBA" id="ARBA00022840"/>
    </source>
</evidence>
<dbReference type="InterPro" id="IPR011009">
    <property type="entry name" value="Kinase-like_dom_sf"/>
</dbReference>
<proteinExistence type="predicted"/>
<feature type="compositionally biased region" description="Basic and acidic residues" evidence="6">
    <location>
        <begin position="670"/>
        <end position="702"/>
    </location>
</feature>
<feature type="compositionally biased region" description="Low complexity" evidence="6">
    <location>
        <begin position="460"/>
        <end position="477"/>
    </location>
</feature>
<dbReference type="PROSITE" id="PS00108">
    <property type="entry name" value="PROTEIN_KINASE_ST"/>
    <property type="match status" value="1"/>
</dbReference>
<dbReference type="SUPFAM" id="SSF56112">
    <property type="entry name" value="Protein kinase-like (PK-like)"/>
    <property type="match status" value="1"/>
</dbReference>
<accession>A0ABN9YD49</accession>
<keyword evidence="9" id="KW-1185">Reference proteome</keyword>
<evidence type="ECO:0000313" key="9">
    <source>
        <dbReference type="Proteomes" id="UP001189429"/>
    </source>
</evidence>
<dbReference type="PROSITE" id="PS50011">
    <property type="entry name" value="PROTEIN_KINASE_DOM"/>
    <property type="match status" value="1"/>
</dbReference>
<gene>
    <name evidence="8" type="ORF">PCOR1329_LOCUS84304</name>
</gene>
<evidence type="ECO:0000256" key="1">
    <source>
        <dbReference type="ARBA" id="ARBA00022527"/>
    </source>
</evidence>
<evidence type="ECO:0000256" key="4">
    <source>
        <dbReference type="ARBA" id="ARBA00022777"/>
    </source>
</evidence>
<keyword evidence="2" id="KW-0808">Transferase</keyword>
<feature type="compositionally biased region" description="Low complexity" evidence="6">
    <location>
        <begin position="644"/>
        <end position="653"/>
    </location>
</feature>
<evidence type="ECO:0000256" key="2">
    <source>
        <dbReference type="ARBA" id="ARBA00022679"/>
    </source>
</evidence>
<dbReference type="CDD" id="cd00180">
    <property type="entry name" value="PKc"/>
    <property type="match status" value="1"/>
</dbReference>